<evidence type="ECO:0000313" key="2">
    <source>
        <dbReference type="Proteomes" id="UP001430953"/>
    </source>
</evidence>
<dbReference type="Proteomes" id="UP001430953">
    <property type="component" value="Unassembled WGS sequence"/>
</dbReference>
<proteinExistence type="predicted"/>
<gene>
    <name evidence="1" type="ORF">PUN28_006062</name>
</gene>
<accession>A0AAW2G7J2</accession>
<protein>
    <submittedName>
        <fullName evidence="1">Uncharacterized protein</fullName>
    </submittedName>
</protein>
<dbReference type="AlphaFoldDB" id="A0AAW2G7J2"/>
<comment type="caution">
    <text evidence="1">The sequence shown here is derived from an EMBL/GenBank/DDBJ whole genome shotgun (WGS) entry which is preliminary data.</text>
</comment>
<sequence>MLFCNATFYVNQRAMLRNGGSQTRRRSMSRAYQMRSSRCGKIRERISPGRRTCVFRRSREREREIRGISSLRYRGTIEHSFHRRQTADGNIVDTTWLAWLPSPFFFSFYYSRRLFIGN</sequence>
<keyword evidence="2" id="KW-1185">Reference proteome</keyword>
<organism evidence="1 2">
    <name type="scientific">Cardiocondyla obscurior</name>
    <dbReference type="NCBI Taxonomy" id="286306"/>
    <lineage>
        <taxon>Eukaryota</taxon>
        <taxon>Metazoa</taxon>
        <taxon>Ecdysozoa</taxon>
        <taxon>Arthropoda</taxon>
        <taxon>Hexapoda</taxon>
        <taxon>Insecta</taxon>
        <taxon>Pterygota</taxon>
        <taxon>Neoptera</taxon>
        <taxon>Endopterygota</taxon>
        <taxon>Hymenoptera</taxon>
        <taxon>Apocrita</taxon>
        <taxon>Aculeata</taxon>
        <taxon>Formicoidea</taxon>
        <taxon>Formicidae</taxon>
        <taxon>Myrmicinae</taxon>
        <taxon>Cardiocondyla</taxon>
    </lineage>
</organism>
<evidence type="ECO:0000313" key="1">
    <source>
        <dbReference type="EMBL" id="KAL0123988.1"/>
    </source>
</evidence>
<name>A0AAW2G7J2_9HYME</name>
<reference evidence="1 2" key="1">
    <citation type="submission" date="2023-03" db="EMBL/GenBank/DDBJ databases">
        <title>High recombination rates correlate with genetic variation in Cardiocondyla obscurior ants.</title>
        <authorList>
            <person name="Errbii M."/>
        </authorList>
    </citation>
    <scope>NUCLEOTIDE SEQUENCE [LARGE SCALE GENOMIC DNA]</scope>
    <source>
        <strain evidence="1">Alpha-2009</strain>
        <tissue evidence="1">Whole body</tissue>
    </source>
</reference>
<dbReference type="EMBL" id="JADYXP020000005">
    <property type="protein sequence ID" value="KAL0123988.1"/>
    <property type="molecule type" value="Genomic_DNA"/>
</dbReference>